<dbReference type="InterPro" id="IPR058660">
    <property type="entry name" value="WHD_DnaB"/>
</dbReference>
<evidence type="ECO:0000256" key="2">
    <source>
        <dbReference type="SAM" id="MobiDB-lite"/>
    </source>
</evidence>
<feature type="compositionally biased region" description="Basic and acidic residues" evidence="2">
    <location>
        <begin position="408"/>
        <end position="428"/>
    </location>
</feature>
<feature type="compositionally biased region" description="Basic and acidic residues" evidence="2">
    <location>
        <begin position="467"/>
        <end position="477"/>
    </location>
</feature>
<protein>
    <submittedName>
        <fullName evidence="5">DnaD domain protein</fullName>
    </submittedName>
</protein>
<sequence>MPRLVWNELLPKDRYLVRLARPLSFAEMGFVTQLYLPIIGVESFSLYQLLVHEVQEANGAAVESTHRSLMLMTDLSLDRLLAARERLEALGLLAVRRRENRQRDYFYEYLVKPPLTPNEFFADYVLSVMLLNKIENVRYQQLRQRYADPLGAALEQEYPVAETVTKDFYEVFQSLKPSELEVHKGSEREQFLAQMETRYPASPMQSGFEAAVHHPLGASSLRHYLPDNASPDKVFSGESVEFLYKLHHFYQLDSWGLGQELRDWTLYKPDGSLDMDVLRKRLVQRYTDDKLHRTPAAPAPGDDEWGPGRLPEPGSEAFARACRQLSPLSLLERVVGGRVSRVFLERAENLVFGDGLTVEVANALLLHTLQSMQMELPKAYMETIRDSWKAKRITTVDEAVRQILERADQRAQHAEKAKRPKRETDTAVRRGGRPILQDKLPASVEWQLSQEREPQETVKGQSIQDDPELKTMLESLRRRQRGV</sequence>
<dbReference type="Pfam" id="PF07261">
    <property type="entry name" value="DnaB_2"/>
    <property type="match status" value="1"/>
</dbReference>
<accession>A0A9X3TPV6</accession>
<dbReference type="RefSeq" id="WP_029097706.1">
    <property type="nucleotide sequence ID" value="NZ_JAPYYP010000007.1"/>
</dbReference>
<feature type="domain" description="DnaB/C C-terminal" evidence="3">
    <location>
        <begin position="329"/>
        <end position="402"/>
    </location>
</feature>
<name>A0A9X3TPV6_9BACL</name>
<keyword evidence="6" id="KW-1185">Reference proteome</keyword>
<comment type="similarity">
    <text evidence="1">Belongs to the DnaB/DnaD family.</text>
</comment>
<proteinExistence type="inferred from homology"/>
<dbReference type="EMBL" id="JAPYYP010000007">
    <property type="protein sequence ID" value="MDA5108298.1"/>
    <property type="molecule type" value="Genomic_DNA"/>
</dbReference>
<evidence type="ECO:0000256" key="1">
    <source>
        <dbReference type="ARBA" id="ARBA00093462"/>
    </source>
</evidence>
<dbReference type="Pfam" id="PF25888">
    <property type="entry name" value="WHD_DnaB"/>
    <property type="match status" value="1"/>
</dbReference>
<evidence type="ECO:0000313" key="6">
    <source>
        <dbReference type="Proteomes" id="UP001151071"/>
    </source>
</evidence>
<feature type="region of interest" description="Disordered" evidence="2">
    <location>
        <begin position="408"/>
        <end position="483"/>
    </location>
</feature>
<comment type="caution">
    <text evidence="5">The sequence shown here is derived from an EMBL/GenBank/DDBJ whole genome shotgun (WGS) entry which is preliminary data.</text>
</comment>
<gene>
    <name evidence="5" type="ORF">O3V59_07985</name>
</gene>
<feature type="domain" description="Replicative helicase loading/DNA remodeling protein DnaB N-terminal winged helix" evidence="4">
    <location>
        <begin position="11"/>
        <end position="180"/>
    </location>
</feature>
<evidence type="ECO:0000313" key="5">
    <source>
        <dbReference type="EMBL" id="MDA5108298.1"/>
    </source>
</evidence>
<dbReference type="InterPro" id="IPR006343">
    <property type="entry name" value="DnaB/C_C"/>
</dbReference>
<reference evidence="5" key="1">
    <citation type="submission" date="2022-12" db="EMBL/GenBank/DDBJ databases">
        <title>Draft genome sequence of the thermophilic strain Brevibacillus thermoruber HT42, isolated from Los Humeros, Puebla, Mexico, with biotechnological potential.</title>
        <authorList>
            <person name="Lara Sanchez J."/>
            <person name="Solis Palacios R."/>
            <person name="Bustos Baena A.S."/>
            <person name="Ruz Baez A.E."/>
            <person name="Espinosa Luna G."/>
            <person name="Oliart Ros R.M."/>
        </authorList>
    </citation>
    <scope>NUCLEOTIDE SEQUENCE</scope>
    <source>
        <strain evidence="5">HT42</strain>
    </source>
</reference>
<dbReference type="AlphaFoldDB" id="A0A9X3TPV6"/>
<evidence type="ECO:0000259" key="3">
    <source>
        <dbReference type="Pfam" id="PF07261"/>
    </source>
</evidence>
<dbReference type="Proteomes" id="UP001151071">
    <property type="component" value="Unassembled WGS sequence"/>
</dbReference>
<organism evidence="5 6">
    <name type="scientific">Brevibacillus thermoruber</name>
    <dbReference type="NCBI Taxonomy" id="33942"/>
    <lineage>
        <taxon>Bacteria</taxon>
        <taxon>Bacillati</taxon>
        <taxon>Bacillota</taxon>
        <taxon>Bacilli</taxon>
        <taxon>Bacillales</taxon>
        <taxon>Paenibacillaceae</taxon>
        <taxon>Brevibacillus</taxon>
    </lineage>
</organism>
<feature type="region of interest" description="Disordered" evidence="2">
    <location>
        <begin position="289"/>
        <end position="309"/>
    </location>
</feature>
<evidence type="ECO:0000259" key="4">
    <source>
        <dbReference type="Pfam" id="PF25888"/>
    </source>
</evidence>